<evidence type="ECO:0000313" key="3">
    <source>
        <dbReference type="Proteomes" id="UP000619265"/>
    </source>
</evidence>
<feature type="non-terminal residue" evidence="2">
    <location>
        <position position="105"/>
    </location>
</feature>
<sequence>IRFSVTGPYVVPFFSGVDSVGTVSASLVTYASIEALKPDLIINAGTAGAFKAKGAAVGDVFVASDCAFHDRRIPIPVFDMYGVGLRQASSTPNLVNELNLKVIIV</sequence>
<comment type="caution">
    <text evidence="2">The sequence shown here is derived from an EMBL/GenBank/DDBJ whole genome shotgun (WGS) entry which is preliminary data.</text>
</comment>
<reference evidence="2" key="2">
    <citation type="submission" date="2020-03" db="EMBL/GenBank/DDBJ databases">
        <title>Walnut 2.0.</title>
        <authorList>
            <person name="Marrano A."/>
            <person name="Britton M."/>
            <person name="Zimin A.V."/>
            <person name="Zaini P.A."/>
            <person name="Workman R."/>
            <person name="Puiu D."/>
            <person name="Bianco L."/>
            <person name="Allen B.J."/>
            <person name="Troggio M."/>
            <person name="Leslie C.A."/>
            <person name="Timp W."/>
            <person name="Dendekar A."/>
            <person name="Salzberg S.L."/>
            <person name="Neale D.B."/>
        </authorList>
    </citation>
    <scope>NUCLEOTIDE SEQUENCE</scope>
    <source>
        <tissue evidence="2">Leaves</tissue>
    </source>
</reference>
<protein>
    <recommendedName>
        <fullName evidence="1">Nucleoside phosphorylase domain-containing protein</fullName>
    </recommendedName>
</protein>
<dbReference type="Gramene" id="Jr16_16780_p1">
    <property type="protein sequence ID" value="cds.Jr16_16780_p1"/>
    <property type="gene ID" value="Jr16_16780"/>
</dbReference>
<dbReference type="Pfam" id="PF01048">
    <property type="entry name" value="PNP_UDP_1"/>
    <property type="match status" value="1"/>
</dbReference>
<feature type="domain" description="Nucleoside phosphorylase" evidence="1">
    <location>
        <begin position="7"/>
        <end position="98"/>
    </location>
</feature>
<gene>
    <name evidence="2" type="ORF">F2P56_036354</name>
</gene>
<dbReference type="GO" id="GO:0008930">
    <property type="term" value="F:methylthioadenosine nucleosidase activity"/>
    <property type="evidence" value="ECO:0007669"/>
    <property type="project" value="InterPro"/>
</dbReference>
<dbReference type="InterPro" id="IPR044580">
    <property type="entry name" value="MTAN"/>
</dbReference>
<dbReference type="GO" id="GO:0019509">
    <property type="term" value="P:L-methionine salvage from methylthioadenosine"/>
    <property type="evidence" value="ECO:0007669"/>
    <property type="project" value="InterPro"/>
</dbReference>
<proteinExistence type="predicted"/>
<dbReference type="SUPFAM" id="SSF53167">
    <property type="entry name" value="Purine and uridine phosphorylases"/>
    <property type="match status" value="1"/>
</dbReference>
<evidence type="ECO:0000259" key="1">
    <source>
        <dbReference type="Pfam" id="PF01048"/>
    </source>
</evidence>
<organism evidence="2 3">
    <name type="scientific">Juglans regia</name>
    <name type="common">English walnut</name>
    <dbReference type="NCBI Taxonomy" id="51240"/>
    <lineage>
        <taxon>Eukaryota</taxon>
        <taxon>Viridiplantae</taxon>
        <taxon>Streptophyta</taxon>
        <taxon>Embryophyta</taxon>
        <taxon>Tracheophyta</taxon>
        <taxon>Spermatophyta</taxon>
        <taxon>Magnoliopsida</taxon>
        <taxon>eudicotyledons</taxon>
        <taxon>Gunneridae</taxon>
        <taxon>Pentapetalae</taxon>
        <taxon>rosids</taxon>
        <taxon>fabids</taxon>
        <taxon>Fagales</taxon>
        <taxon>Juglandaceae</taxon>
        <taxon>Juglans</taxon>
    </lineage>
</organism>
<dbReference type="EMBL" id="LIHL02000016">
    <property type="protein sequence ID" value="KAF5443828.1"/>
    <property type="molecule type" value="Genomic_DNA"/>
</dbReference>
<dbReference type="AlphaFoldDB" id="A0A833WCL4"/>
<reference evidence="2" key="1">
    <citation type="submission" date="2015-10" db="EMBL/GenBank/DDBJ databases">
        <authorList>
            <person name="Martinez-Garcia P.J."/>
            <person name="Crepeau M.W."/>
            <person name="Puiu D."/>
            <person name="Gonzalez-Ibeas D."/>
            <person name="Whalen J."/>
            <person name="Stevens K."/>
            <person name="Paul R."/>
            <person name="Butterfield T."/>
            <person name="Britton M."/>
            <person name="Reagan R."/>
            <person name="Chakraborty S."/>
            <person name="Walawage S.L."/>
            <person name="Vasquez-Gross H.A."/>
            <person name="Cardeno C."/>
            <person name="Famula R."/>
            <person name="Pratt K."/>
            <person name="Kuruganti S."/>
            <person name="Aradhya M.K."/>
            <person name="Leslie C.A."/>
            <person name="Dandekar A.M."/>
            <person name="Salzberg S.L."/>
            <person name="Wegrzyn J.L."/>
            <person name="Langley C.H."/>
            <person name="Neale D.B."/>
        </authorList>
    </citation>
    <scope>NUCLEOTIDE SEQUENCE</scope>
    <source>
        <tissue evidence="2">Leaves</tissue>
    </source>
</reference>
<evidence type="ECO:0000313" key="2">
    <source>
        <dbReference type="EMBL" id="KAF5443828.1"/>
    </source>
</evidence>
<accession>A0A833WCL4</accession>
<dbReference type="Proteomes" id="UP000619265">
    <property type="component" value="Unassembled WGS sequence"/>
</dbReference>
<name>A0A833WCL4_JUGRE</name>
<dbReference type="InterPro" id="IPR000845">
    <property type="entry name" value="Nucleoside_phosphorylase_d"/>
</dbReference>
<dbReference type="Gene3D" id="3.40.50.1580">
    <property type="entry name" value="Nucleoside phosphorylase domain"/>
    <property type="match status" value="1"/>
</dbReference>
<dbReference type="PANTHER" id="PTHR46994:SF1">
    <property type="entry name" value="5'-METHYLTHIOADENOSINE NUCLEOSIDASE"/>
    <property type="match status" value="1"/>
</dbReference>
<dbReference type="PANTHER" id="PTHR46994">
    <property type="entry name" value="5'-METHYLTHIOADENOSINE/S-ADENOSYLHOMOCYSTEINE NUCLEOSIDASE 1"/>
    <property type="match status" value="1"/>
</dbReference>
<dbReference type="InterPro" id="IPR035994">
    <property type="entry name" value="Nucleoside_phosphorylase_sf"/>
</dbReference>
<dbReference type="GO" id="GO:0009116">
    <property type="term" value="P:nucleoside metabolic process"/>
    <property type="evidence" value="ECO:0007669"/>
    <property type="project" value="InterPro"/>
</dbReference>